<evidence type="ECO:0000256" key="1">
    <source>
        <dbReference type="SAM" id="MobiDB-lite"/>
    </source>
</evidence>
<dbReference type="PANTHER" id="PTHR38731:SF3">
    <property type="entry name" value="BLL6125 PROTEIN"/>
    <property type="match status" value="1"/>
</dbReference>
<dbReference type="PANTHER" id="PTHR38731">
    <property type="entry name" value="LIPL45-RELATED LIPOPROTEIN-RELATED"/>
    <property type="match status" value="1"/>
</dbReference>
<evidence type="ECO:0000313" key="5">
    <source>
        <dbReference type="Proteomes" id="UP000595460"/>
    </source>
</evidence>
<dbReference type="Pfam" id="PF04773">
    <property type="entry name" value="FecR"/>
    <property type="match status" value="1"/>
</dbReference>
<protein>
    <submittedName>
        <fullName evidence="4">FecR domain-containing protein</fullName>
    </submittedName>
</protein>
<reference evidence="4 5" key="1">
    <citation type="submission" date="2021-01" db="EMBL/GenBank/DDBJ databases">
        <title>Genome seq and assembly of Devosia sp. G19.</title>
        <authorList>
            <person name="Chhetri G."/>
        </authorList>
    </citation>
    <scope>NUCLEOTIDE SEQUENCE [LARGE SCALE GENOMIC DNA]</scope>
    <source>
        <strain evidence="4 5">G19</strain>
    </source>
</reference>
<keyword evidence="2" id="KW-0732">Signal</keyword>
<organism evidence="4 5">
    <name type="scientific">Devosia oryziradicis</name>
    <dbReference type="NCBI Taxonomy" id="2801335"/>
    <lineage>
        <taxon>Bacteria</taxon>
        <taxon>Pseudomonadati</taxon>
        <taxon>Pseudomonadota</taxon>
        <taxon>Alphaproteobacteria</taxon>
        <taxon>Hyphomicrobiales</taxon>
        <taxon>Devosiaceae</taxon>
        <taxon>Devosia</taxon>
    </lineage>
</organism>
<accession>A0ABX7BRY6</accession>
<evidence type="ECO:0000259" key="3">
    <source>
        <dbReference type="Pfam" id="PF04773"/>
    </source>
</evidence>
<evidence type="ECO:0000313" key="4">
    <source>
        <dbReference type="EMBL" id="QQR34700.1"/>
    </source>
</evidence>
<dbReference type="Proteomes" id="UP000595460">
    <property type="component" value="Chromosome"/>
</dbReference>
<dbReference type="InterPro" id="IPR006860">
    <property type="entry name" value="FecR"/>
</dbReference>
<feature type="compositionally biased region" description="Gly residues" evidence="1">
    <location>
        <begin position="205"/>
        <end position="385"/>
    </location>
</feature>
<feature type="signal peptide" evidence="2">
    <location>
        <begin position="1"/>
        <end position="25"/>
    </location>
</feature>
<gene>
    <name evidence="4" type="ORF">JI749_09895</name>
</gene>
<feature type="compositionally biased region" description="Gly residues" evidence="1">
    <location>
        <begin position="392"/>
        <end position="404"/>
    </location>
</feature>
<feature type="domain" description="FecR protein" evidence="3">
    <location>
        <begin position="60"/>
        <end position="151"/>
    </location>
</feature>
<feature type="chain" id="PRO_5047506399" evidence="2">
    <location>
        <begin position="26"/>
        <end position="404"/>
    </location>
</feature>
<keyword evidence="5" id="KW-1185">Reference proteome</keyword>
<sequence>MSRLRMLRVALVLSTWAGLSGLAMADDWMVDRLRGEVLVMADGSWQPLQRGDIVSDSSRIRSVEGSRVTFTRGAEAIELSGATEIRIFDQQGERMTTIMQAYGTVTVEAERLQIQHFSVQTPFLAAIVKGTRFTVHSDETQSSVDVDRGLVQVQDYVHGVATDITPGQSATVSDSVALDVSGGGKHAPMVTLEGQLVSPADLSQGGAGDNGNHGQGNGGQGNNGNGGNGNGGQGNNGNHGQGNNGNGGHGNNGNGNGGQGNNGNGNGGQGNNGNGGNGNGGHGNNGNGGQGNGGNGNGGQGNGGNGGNGGQGNGGNGNGGQGNNGNGNGGQGNGGNGNGGHGNGGNGSGGHLNNGNGNGGQGSGGNGNGGQGNNGNGGQGSGGNGTDSQGNEGNGKPGGHGKGS</sequence>
<dbReference type="EMBL" id="CP068047">
    <property type="protein sequence ID" value="QQR34700.1"/>
    <property type="molecule type" value="Genomic_DNA"/>
</dbReference>
<dbReference type="Gene3D" id="2.60.120.1440">
    <property type="match status" value="1"/>
</dbReference>
<feature type="region of interest" description="Disordered" evidence="1">
    <location>
        <begin position="199"/>
        <end position="404"/>
    </location>
</feature>
<proteinExistence type="predicted"/>
<name>A0ABX7BRY6_9HYPH</name>
<evidence type="ECO:0000256" key="2">
    <source>
        <dbReference type="SAM" id="SignalP"/>
    </source>
</evidence>